<accession>A0A1H7HDN6</accession>
<dbReference type="Proteomes" id="UP000198984">
    <property type="component" value="Unassembled WGS sequence"/>
</dbReference>
<dbReference type="InterPro" id="IPR052559">
    <property type="entry name" value="V-haloperoxidase"/>
</dbReference>
<evidence type="ECO:0000313" key="3">
    <source>
        <dbReference type="EMBL" id="SEK47512.1"/>
    </source>
</evidence>
<evidence type="ECO:0000313" key="4">
    <source>
        <dbReference type="Proteomes" id="UP000198984"/>
    </source>
</evidence>
<proteinExistence type="predicted"/>
<reference evidence="3 4" key="1">
    <citation type="submission" date="2016-10" db="EMBL/GenBank/DDBJ databases">
        <authorList>
            <person name="de Groot N.N."/>
        </authorList>
    </citation>
    <scope>NUCLEOTIDE SEQUENCE [LARGE SCALE GENOMIC DNA]</scope>
    <source>
        <strain evidence="3 4">DSM 21039</strain>
    </source>
</reference>
<dbReference type="PROSITE" id="PS51257">
    <property type="entry name" value="PROKAR_LIPOPROTEIN"/>
    <property type="match status" value="1"/>
</dbReference>
<dbReference type="PANTHER" id="PTHR34599">
    <property type="entry name" value="PEROXIDASE-RELATED"/>
    <property type="match status" value="1"/>
</dbReference>
<dbReference type="EMBL" id="FOBB01000001">
    <property type="protein sequence ID" value="SEK47512.1"/>
    <property type="molecule type" value="Genomic_DNA"/>
</dbReference>
<dbReference type="CDD" id="cd03398">
    <property type="entry name" value="PAP2_haloperoxidase"/>
    <property type="match status" value="1"/>
</dbReference>
<keyword evidence="4" id="KW-1185">Reference proteome</keyword>
<dbReference type="AlphaFoldDB" id="A0A1H7HDN6"/>
<dbReference type="InterPro" id="IPR036938">
    <property type="entry name" value="PAP2/HPO_sf"/>
</dbReference>
<evidence type="ECO:0000259" key="2">
    <source>
        <dbReference type="Pfam" id="PF01569"/>
    </source>
</evidence>
<keyword evidence="1" id="KW-0732">Signal</keyword>
<gene>
    <name evidence="3" type="ORF">SAMN04488505_101267</name>
</gene>
<dbReference type="PANTHER" id="PTHR34599:SF2">
    <property type="entry name" value="TRAF-TYPE DOMAIN-CONTAINING PROTEIN"/>
    <property type="match status" value="1"/>
</dbReference>
<dbReference type="STRING" id="573321.SAMN04488505_101267"/>
<dbReference type="InterPro" id="IPR000326">
    <property type="entry name" value="PAP2/HPO"/>
</dbReference>
<sequence>MQRIIHISILLWLAALSACKQPAPAPKANPAQLQDPEVMHASVKRLTDVIVYDIFSPPVASRIYAYSCLAMYEAARYNEPAYPSLAAQMWAFAPMPQPEKGKQYNFLLAGARAFEVIAQKVTFSTDSLKLFEQQLYSRFKAAGLNDTIFNNSVAFGEAVAAKVLERAAKDNYKESRGYPRYTVPRQKGTWQPTPPDYMDAVEPYWSSIHPFMLDTCSQFKPLPANKYNEADTTCRFYREMMEVYHTCTHLSKEQIAIASFWDCNPYVMHHTGHAMFATKKITPGGHWMGIAAIASRQAKAGYVQTAQAYALTAATLLDAFIACWDEKYRSRVIRPQTVINQLVDPGWEPLLQTPPFPEYTSGHSVISGAAAVTLTRLYGDNVAFADTTEVEYGAGQRNFTSFTQAANEAGISRLYGGIHYRSSIENGLQQGRSIGAFIVQKMQVHTPGAVVAQNATTSPQAGIHKAKR</sequence>
<dbReference type="SUPFAM" id="SSF48317">
    <property type="entry name" value="Acid phosphatase/Vanadium-dependent haloperoxidase"/>
    <property type="match status" value="1"/>
</dbReference>
<feature type="domain" description="Phosphatidic acid phosphatase type 2/haloperoxidase" evidence="2">
    <location>
        <begin position="310"/>
        <end position="443"/>
    </location>
</feature>
<name>A0A1H7HDN6_9BACT</name>
<dbReference type="Pfam" id="PF01569">
    <property type="entry name" value="PAP2"/>
    <property type="match status" value="1"/>
</dbReference>
<evidence type="ECO:0000256" key="1">
    <source>
        <dbReference type="SAM" id="SignalP"/>
    </source>
</evidence>
<dbReference type="Gene3D" id="1.10.606.20">
    <property type="match status" value="1"/>
</dbReference>
<dbReference type="RefSeq" id="WP_202909108.1">
    <property type="nucleotide sequence ID" value="NZ_FOBB01000001.1"/>
</dbReference>
<feature type="chain" id="PRO_5011645575" evidence="1">
    <location>
        <begin position="21"/>
        <end position="468"/>
    </location>
</feature>
<protein>
    <submittedName>
        <fullName evidence="3">PAP2 superfamily protein</fullName>
    </submittedName>
</protein>
<organism evidence="3 4">
    <name type="scientific">Chitinophaga rupis</name>
    <dbReference type="NCBI Taxonomy" id="573321"/>
    <lineage>
        <taxon>Bacteria</taxon>
        <taxon>Pseudomonadati</taxon>
        <taxon>Bacteroidota</taxon>
        <taxon>Chitinophagia</taxon>
        <taxon>Chitinophagales</taxon>
        <taxon>Chitinophagaceae</taxon>
        <taxon>Chitinophaga</taxon>
    </lineage>
</organism>
<feature type="signal peptide" evidence="1">
    <location>
        <begin position="1"/>
        <end position="20"/>
    </location>
</feature>